<dbReference type="SUPFAM" id="SSF51735">
    <property type="entry name" value="NAD(P)-binding Rossmann-fold domains"/>
    <property type="match status" value="1"/>
</dbReference>
<feature type="domain" description="3-hydroxyacyl-CoA dehydrogenase C-terminal" evidence="9">
    <location>
        <begin position="193"/>
        <end position="292"/>
    </location>
</feature>
<evidence type="ECO:0000256" key="4">
    <source>
        <dbReference type="ARBA" id="ARBA00022963"/>
    </source>
</evidence>
<dbReference type="PANTHER" id="PTHR48075:SF7">
    <property type="entry name" value="3-HYDROXYACYL-COA DEHYDROGENASE-RELATED"/>
    <property type="match status" value="1"/>
</dbReference>
<comment type="caution">
    <text evidence="11">The sequence shown here is derived from an EMBL/GenBank/DDBJ whole genome shotgun (WGS) entry which is preliminary data.</text>
</comment>
<evidence type="ECO:0000256" key="3">
    <source>
        <dbReference type="ARBA" id="ARBA00022832"/>
    </source>
</evidence>
<dbReference type="InterPro" id="IPR029045">
    <property type="entry name" value="ClpP/crotonase-like_dom_sf"/>
</dbReference>
<dbReference type="InterPro" id="IPR006176">
    <property type="entry name" value="3-OHacyl-CoA_DH_NAD-bd"/>
</dbReference>
<keyword evidence="3" id="KW-0276">Fatty acid metabolism</keyword>
<organism evidence="11 12">
    <name type="scientific">Stenomitos frigidus AS-A4</name>
    <dbReference type="NCBI Taxonomy" id="2933935"/>
    <lineage>
        <taxon>Bacteria</taxon>
        <taxon>Bacillati</taxon>
        <taxon>Cyanobacteriota</taxon>
        <taxon>Cyanophyceae</taxon>
        <taxon>Leptolyngbyales</taxon>
        <taxon>Leptolyngbyaceae</taxon>
        <taxon>Stenomitos</taxon>
    </lineage>
</organism>
<evidence type="ECO:0000256" key="2">
    <source>
        <dbReference type="ARBA" id="ARBA00009463"/>
    </source>
</evidence>
<gene>
    <name evidence="11" type="ORF">NDI38_17290</name>
</gene>
<keyword evidence="6" id="KW-0520">NAD</keyword>
<evidence type="ECO:0000259" key="9">
    <source>
        <dbReference type="Pfam" id="PF00725"/>
    </source>
</evidence>
<dbReference type="InterPro" id="IPR001753">
    <property type="entry name" value="Enoyl-CoA_hydra/iso"/>
</dbReference>
<dbReference type="InterPro" id="IPR006108">
    <property type="entry name" value="3HC_DH_C"/>
</dbReference>
<dbReference type="PANTHER" id="PTHR48075">
    <property type="entry name" value="3-HYDROXYACYL-COA DEHYDROGENASE FAMILY PROTEIN"/>
    <property type="match status" value="1"/>
</dbReference>
<evidence type="ECO:0000256" key="6">
    <source>
        <dbReference type="ARBA" id="ARBA00023027"/>
    </source>
</evidence>
<sequence>MFKPFRTAAVLGAGVMGTQIAAHLANAGLTVHLLDLPAQAGDKNALVEASFKKALKLSPPIFFTAKVAHRVILGNFDDHFDRLATVDWVIEAVVEKLDVKQQLMERLEAVVREDTIVSTNTSGLPIHAIVQGRSESFRQRFLGTHFFNPPRYLRLLELIPTADTDPQVLERLRWFGQLHLGKGVVVAKDTPNFISNRIGTYAILLGLKAWTEMGYTIEEIDTLTGTLVGRPKSATFRTADLVGLDTLLYVIKNLYPAIPHDESRELFRVPPVLEKLVTTGTLGAKSGQGFYKKQSGELLSLNLETLAYEPAKPMALGAIEALSKLPLKERLCALYQDTGRAGTLFRQMTLDLLSYSAHRLPEIADSPVAIDRAMRWGFGWELGPFELWDALGFETVLADMKAADMSVPSRVETMHHNGATSFYWHEHHVYEPGQHYVPMEMPTDEIDLLALKANPTHTLWQNSEAALLDLGDGVVLYEFRSKGNTLSLKVVEGLAEVLDLLETQPFKGLVIGNDSAHFSGGANLAEIGMMAQSGNFDAIADLIVQFQAILQRIRYAPKPIVAAIQGRALGGGCELVMACPHVVAAAETYIGLVELGVGLIPGAGGIMRTVARVSERTASLSSSQIQPFLQSAFETIATAKVSSSAYEAQEMGYLPCDTRILMNGDRRLFAAKAEVLHLDRLGYTPPPEQTAIMVLGRPARAVLEHMAYVFEQGGFASAYDRYLATELAYVMTGGDLTAPALVHEDYLLQLEREHFLPLLSQPKTQERIAHMLKTKKPLRN</sequence>
<dbReference type="InterPro" id="IPR008927">
    <property type="entry name" value="6-PGluconate_DH-like_C_sf"/>
</dbReference>
<dbReference type="Pfam" id="PF02737">
    <property type="entry name" value="3HCDH_N"/>
    <property type="match status" value="1"/>
</dbReference>
<keyword evidence="7" id="KW-0443">Lipid metabolism</keyword>
<dbReference type="SUPFAM" id="SSF48179">
    <property type="entry name" value="6-phosphogluconate dehydrogenase C-terminal domain-like"/>
    <property type="match status" value="2"/>
</dbReference>
<comment type="similarity">
    <text evidence="2">Belongs to the 3-hydroxyacyl-CoA dehydrogenase family.</text>
</comment>
<dbReference type="CDD" id="cd06558">
    <property type="entry name" value="crotonase-like"/>
    <property type="match status" value="1"/>
</dbReference>
<dbReference type="InterPro" id="IPR036291">
    <property type="entry name" value="NAD(P)-bd_dom_sf"/>
</dbReference>
<evidence type="ECO:0000313" key="12">
    <source>
        <dbReference type="Proteomes" id="UP001476950"/>
    </source>
</evidence>
<evidence type="ECO:0000256" key="8">
    <source>
        <dbReference type="ARBA" id="ARBA00049556"/>
    </source>
</evidence>
<dbReference type="Proteomes" id="UP001476950">
    <property type="component" value="Unassembled WGS sequence"/>
</dbReference>
<dbReference type="Gene3D" id="1.10.1040.50">
    <property type="match status" value="1"/>
</dbReference>
<dbReference type="Gene3D" id="3.90.226.10">
    <property type="entry name" value="2-enoyl-CoA Hydratase, Chain A, domain 1"/>
    <property type="match status" value="1"/>
</dbReference>
<feature type="domain" description="3-hydroxyacyl-CoA dehydrogenase NAD binding" evidence="10">
    <location>
        <begin position="8"/>
        <end position="190"/>
    </location>
</feature>
<keyword evidence="5" id="KW-0560">Oxidoreductase</keyword>
<dbReference type="Gene3D" id="3.40.50.720">
    <property type="entry name" value="NAD(P)-binding Rossmann-like Domain"/>
    <property type="match status" value="1"/>
</dbReference>
<dbReference type="Pfam" id="PF00378">
    <property type="entry name" value="ECH_1"/>
    <property type="match status" value="1"/>
</dbReference>
<name>A0ABV0KLS1_9CYAN</name>
<evidence type="ECO:0000259" key="10">
    <source>
        <dbReference type="Pfam" id="PF02737"/>
    </source>
</evidence>
<dbReference type="Pfam" id="PF00725">
    <property type="entry name" value="3HCDH"/>
    <property type="match status" value="2"/>
</dbReference>
<dbReference type="RefSeq" id="WP_190449366.1">
    <property type="nucleotide sequence ID" value="NZ_JAMPLM010000015.1"/>
</dbReference>
<evidence type="ECO:0000256" key="5">
    <source>
        <dbReference type="ARBA" id="ARBA00023002"/>
    </source>
</evidence>
<keyword evidence="12" id="KW-1185">Reference proteome</keyword>
<evidence type="ECO:0000256" key="1">
    <source>
        <dbReference type="ARBA" id="ARBA00005005"/>
    </source>
</evidence>
<reference evidence="11 12" key="1">
    <citation type="submission" date="2022-04" db="EMBL/GenBank/DDBJ databases">
        <title>Positive selection, recombination, and allopatry shape intraspecific diversity of widespread and dominant cyanobacteria.</title>
        <authorList>
            <person name="Wei J."/>
            <person name="Shu W."/>
            <person name="Hu C."/>
        </authorList>
    </citation>
    <scope>NUCLEOTIDE SEQUENCE [LARGE SCALE GENOMIC DNA]</scope>
    <source>
        <strain evidence="11 12">AS-A4</strain>
    </source>
</reference>
<accession>A0ABV0KLS1</accession>
<dbReference type="SUPFAM" id="SSF52096">
    <property type="entry name" value="ClpP/crotonase"/>
    <property type="match status" value="1"/>
</dbReference>
<keyword evidence="4" id="KW-0442">Lipid degradation</keyword>
<dbReference type="EMBL" id="JAMPLM010000015">
    <property type="protein sequence ID" value="MEP1060192.1"/>
    <property type="molecule type" value="Genomic_DNA"/>
</dbReference>
<evidence type="ECO:0000256" key="7">
    <source>
        <dbReference type="ARBA" id="ARBA00023098"/>
    </source>
</evidence>
<protein>
    <submittedName>
        <fullName evidence="11">3-hydroxyacyl-CoA dehydrogenase NAD-binding domain-containing protein</fullName>
    </submittedName>
</protein>
<comment type="pathway">
    <text evidence="1">Lipid metabolism; fatty acid beta-oxidation.</text>
</comment>
<comment type="catalytic activity">
    <reaction evidence="8">
        <text>a (3S)-3-hydroxyacyl-CoA + NAD(+) = a 3-oxoacyl-CoA + NADH + H(+)</text>
        <dbReference type="Rhea" id="RHEA:22432"/>
        <dbReference type="ChEBI" id="CHEBI:15378"/>
        <dbReference type="ChEBI" id="CHEBI:57318"/>
        <dbReference type="ChEBI" id="CHEBI:57540"/>
        <dbReference type="ChEBI" id="CHEBI:57945"/>
        <dbReference type="ChEBI" id="CHEBI:90726"/>
        <dbReference type="EC" id="1.1.1.35"/>
    </reaction>
</comment>
<proteinExistence type="inferred from homology"/>
<feature type="domain" description="3-hydroxyacyl-CoA dehydrogenase C-terminal" evidence="9">
    <location>
        <begin position="365"/>
        <end position="401"/>
    </location>
</feature>
<evidence type="ECO:0000313" key="11">
    <source>
        <dbReference type="EMBL" id="MEP1060192.1"/>
    </source>
</evidence>